<reference evidence="1 2" key="1">
    <citation type="journal article" date="2020" name="IScience">
        <title>Genome Sequencing of the Endangered Kingdonia uniflora (Circaeasteraceae, Ranunculales) Reveals Potential Mechanisms of Evolutionary Specialization.</title>
        <authorList>
            <person name="Sun Y."/>
            <person name="Deng T."/>
            <person name="Zhang A."/>
            <person name="Moore M.J."/>
            <person name="Landis J.B."/>
            <person name="Lin N."/>
            <person name="Zhang H."/>
            <person name="Zhang X."/>
            <person name="Huang J."/>
            <person name="Zhang X."/>
            <person name="Sun H."/>
            <person name="Wang H."/>
        </authorList>
    </citation>
    <scope>NUCLEOTIDE SEQUENCE [LARGE SCALE GENOMIC DNA]</scope>
    <source>
        <strain evidence="1">TB1705</strain>
        <tissue evidence="1">Leaf</tissue>
    </source>
</reference>
<comment type="caution">
    <text evidence="1">The sequence shown here is derived from an EMBL/GenBank/DDBJ whole genome shotgun (WGS) entry which is preliminary data.</text>
</comment>
<dbReference type="Proteomes" id="UP000541444">
    <property type="component" value="Unassembled WGS sequence"/>
</dbReference>
<gene>
    <name evidence="1" type="ORF">GIB67_031014</name>
</gene>
<dbReference type="EMBL" id="JACGCM010000805">
    <property type="protein sequence ID" value="KAF6166230.1"/>
    <property type="molecule type" value="Genomic_DNA"/>
</dbReference>
<organism evidence="1 2">
    <name type="scientific">Kingdonia uniflora</name>
    <dbReference type="NCBI Taxonomy" id="39325"/>
    <lineage>
        <taxon>Eukaryota</taxon>
        <taxon>Viridiplantae</taxon>
        <taxon>Streptophyta</taxon>
        <taxon>Embryophyta</taxon>
        <taxon>Tracheophyta</taxon>
        <taxon>Spermatophyta</taxon>
        <taxon>Magnoliopsida</taxon>
        <taxon>Ranunculales</taxon>
        <taxon>Circaeasteraceae</taxon>
        <taxon>Kingdonia</taxon>
    </lineage>
</organism>
<accession>A0A7J7NGU9</accession>
<keyword evidence="2" id="KW-1185">Reference proteome</keyword>
<name>A0A7J7NGU9_9MAGN</name>
<evidence type="ECO:0000313" key="2">
    <source>
        <dbReference type="Proteomes" id="UP000541444"/>
    </source>
</evidence>
<proteinExistence type="predicted"/>
<sequence>TQRRNLWKHRCFRLHLKRNQHGSSFDFRELEETIVFRVRLRNDEARKKIERDLYQRVEYVYTSLRVACLLKHTKHFSYRET</sequence>
<feature type="non-terminal residue" evidence="1">
    <location>
        <position position="1"/>
    </location>
</feature>
<dbReference type="AlphaFoldDB" id="A0A7J7NGU9"/>
<evidence type="ECO:0000313" key="1">
    <source>
        <dbReference type="EMBL" id="KAF6166230.1"/>
    </source>
</evidence>
<protein>
    <submittedName>
        <fullName evidence="1">Uncharacterized protein</fullName>
    </submittedName>
</protein>